<feature type="signal peptide" evidence="4">
    <location>
        <begin position="1"/>
        <end position="22"/>
    </location>
</feature>
<reference evidence="6 7" key="1">
    <citation type="submission" date="2020-06" db="EMBL/GenBank/DDBJ databases">
        <title>Dyadobacter sandarakinus sp. nov., isolated from the soil of the Arctic Yellow River Station.</title>
        <authorList>
            <person name="Zhang Y."/>
            <person name="Peng F."/>
        </authorList>
    </citation>
    <scope>NUCLEOTIDE SEQUENCE [LARGE SCALE GENOMIC DNA]</scope>
    <source>
        <strain evidence="6 7">Q3-56</strain>
    </source>
</reference>
<dbReference type="PROSITE" id="PS50830">
    <property type="entry name" value="TNASE_3"/>
    <property type="match status" value="1"/>
</dbReference>
<evidence type="ECO:0000256" key="2">
    <source>
        <dbReference type="ARBA" id="ARBA00022759"/>
    </source>
</evidence>
<protein>
    <submittedName>
        <fullName evidence="6">Thermonuclease family protein</fullName>
    </submittedName>
</protein>
<evidence type="ECO:0000256" key="1">
    <source>
        <dbReference type="ARBA" id="ARBA00022722"/>
    </source>
</evidence>
<keyword evidence="4" id="KW-0732">Signal</keyword>
<dbReference type="PANTHER" id="PTHR12302:SF3">
    <property type="entry name" value="SERINE_THREONINE-PROTEIN KINASE 31"/>
    <property type="match status" value="1"/>
</dbReference>
<evidence type="ECO:0000313" key="6">
    <source>
        <dbReference type="EMBL" id="QRR03367.1"/>
    </source>
</evidence>
<gene>
    <name evidence="6" type="ORF">HWI92_21845</name>
</gene>
<feature type="chain" id="PRO_5047152326" evidence="4">
    <location>
        <begin position="23"/>
        <end position="185"/>
    </location>
</feature>
<dbReference type="Proteomes" id="UP000612680">
    <property type="component" value="Chromosome"/>
</dbReference>
<dbReference type="SUPFAM" id="SSF50199">
    <property type="entry name" value="Staphylococcal nuclease"/>
    <property type="match status" value="1"/>
</dbReference>
<dbReference type="InterPro" id="IPR035437">
    <property type="entry name" value="SNase_OB-fold_sf"/>
</dbReference>
<dbReference type="PANTHER" id="PTHR12302">
    <property type="entry name" value="EBNA2 BINDING PROTEIN P100"/>
    <property type="match status" value="1"/>
</dbReference>
<proteinExistence type="predicted"/>
<accession>A0ABX7ICW0</accession>
<dbReference type="Pfam" id="PF00565">
    <property type="entry name" value="SNase"/>
    <property type="match status" value="1"/>
</dbReference>
<keyword evidence="1" id="KW-0540">Nuclease</keyword>
<dbReference type="RefSeq" id="WP_204659246.1">
    <property type="nucleotide sequence ID" value="NZ_CP056775.1"/>
</dbReference>
<evidence type="ECO:0000313" key="7">
    <source>
        <dbReference type="Proteomes" id="UP000612680"/>
    </source>
</evidence>
<name>A0ABX7ICW0_9BACT</name>
<evidence type="ECO:0000256" key="3">
    <source>
        <dbReference type="ARBA" id="ARBA00022801"/>
    </source>
</evidence>
<keyword evidence="7" id="KW-1185">Reference proteome</keyword>
<feature type="domain" description="TNase-like" evidence="5">
    <location>
        <begin position="45"/>
        <end position="177"/>
    </location>
</feature>
<dbReference type="SMART" id="SM00318">
    <property type="entry name" value="SNc"/>
    <property type="match status" value="1"/>
</dbReference>
<dbReference type="InterPro" id="IPR016071">
    <property type="entry name" value="Staphylococal_nuclease_OB-fold"/>
</dbReference>
<keyword evidence="3" id="KW-0378">Hydrolase</keyword>
<dbReference type="Gene3D" id="2.40.50.90">
    <property type="match status" value="1"/>
</dbReference>
<keyword evidence="2" id="KW-0255">Endonuclease</keyword>
<dbReference type="EMBL" id="CP056775">
    <property type="protein sequence ID" value="QRR03367.1"/>
    <property type="molecule type" value="Genomic_DNA"/>
</dbReference>
<organism evidence="6 7">
    <name type="scientific">Dyadobacter sandarakinus</name>
    <dbReference type="NCBI Taxonomy" id="2747268"/>
    <lineage>
        <taxon>Bacteria</taxon>
        <taxon>Pseudomonadati</taxon>
        <taxon>Bacteroidota</taxon>
        <taxon>Cytophagia</taxon>
        <taxon>Cytophagales</taxon>
        <taxon>Spirosomataceae</taxon>
        <taxon>Dyadobacter</taxon>
    </lineage>
</organism>
<evidence type="ECO:0000259" key="5">
    <source>
        <dbReference type="PROSITE" id="PS50830"/>
    </source>
</evidence>
<evidence type="ECO:0000256" key="4">
    <source>
        <dbReference type="SAM" id="SignalP"/>
    </source>
</evidence>
<sequence>MTSRFSYFNKAFFFLFAFTVLAFTSFAQTSPKVSIPVFKGDILPNPLKAEVIGIQDGDTIELKLIFNGRKAGHRTGKPLRIRFQHINTPERGRPYYKVAKEFTSAKCFRKVVRIRHQGEFDKYGRLIGEIILADGTNLNKQLVKNGLAVHFKKYSSDAEYARIEREAQKQKLAIWSLPGAGSARF</sequence>